<gene>
    <name evidence="2" type="ORF">NDU88_007878</name>
</gene>
<protein>
    <submittedName>
        <fullName evidence="2">Uncharacterized protein</fullName>
    </submittedName>
</protein>
<evidence type="ECO:0000313" key="2">
    <source>
        <dbReference type="EMBL" id="KAJ1129510.1"/>
    </source>
</evidence>
<name>A0AAV7PN58_PLEWA</name>
<organism evidence="2 3">
    <name type="scientific">Pleurodeles waltl</name>
    <name type="common">Iberian ribbed newt</name>
    <dbReference type="NCBI Taxonomy" id="8319"/>
    <lineage>
        <taxon>Eukaryota</taxon>
        <taxon>Metazoa</taxon>
        <taxon>Chordata</taxon>
        <taxon>Craniata</taxon>
        <taxon>Vertebrata</taxon>
        <taxon>Euteleostomi</taxon>
        <taxon>Amphibia</taxon>
        <taxon>Batrachia</taxon>
        <taxon>Caudata</taxon>
        <taxon>Salamandroidea</taxon>
        <taxon>Salamandridae</taxon>
        <taxon>Pleurodelinae</taxon>
        <taxon>Pleurodeles</taxon>
    </lineage>
</organism>
<feature type="region of interest" description="Disordered" evidence="1">
    <location>
        <begin position="1"/>
        <end position="34"/>
    </location>
</feature>
<comment type="caution">
    <text evidence="2">The sequence shown here is derived from an EMBL/GenBank/DDBJ whole genome shotgun (WGS) entry which is preliminary data.</text>
</comment>
<evidence type="ECO:0000313" key="3">
    <source>
        <dbReference type="Proteomes" id="UP001066276"/>
    </source>
</evidence>
<sequence>MPDCDMARTGEVSSASSDDGGSIDHGEGDSTSQSKWLAADNLLSFGPRSTDVQNSERHQVSEPEFISSTELRRCFSESAAFKAQEERTHLSGHLEEKELAHIERKTGLLLKASGREAMAYRE</sequence>
<evidence type="ECO:0000256" key="1">
    <source>
        <dbReference type="SAM" id="MobiDB-lite"/>
    </source>
</evidence>
<dbReference type="Proteomes" id="UP001066276">
    <property type="component" value="Chromosome 7"/>
</dbReference>
<accession>A0AAV7PN58</accession>
<keyword evidence="3" id="KW-1185">Reference proteome</keyword>
<proteinExistence type="predicted"/>
<dbReference type="AlphaFoldDB" id="A0AAV7PN58"/>
<reference evidence="2" key="1">
    <citation type="journal article" date="2022" name="bioRxiv">
        <title>Sequencing and chromosome-scale assembly of the giantPleurodeles waltlgenome.</title>
        <authorList>
            <person name="Brown T."/>
            <person name="Elewa A."/>
            <person name="Iarovenko S."/>
            <person name="Subramanian E."/>
            <person name="Araus A.J."/>
            <person name="Petzold A."/>
            <person name="Susuki M."/>
            <person name="Suzuki K.-i.T."/>
            <person name="Hayashi T."/>
            <person name="Toyoda A."/>
            <person name="Oliveira C."/>
            <person name="Osipova E."/>
            <person name="Leigh N.D."/>
            <person name="Simon A."/>
            <person name="Yun M.H."/>
        </authorList>
    </citation>
    <scope>NUCLEOTIDE SEQUENCE</scope>
    <source>
        <strain evidence="2">20211129_DDA</strain>
        <tissue evidence="2">Liver</tissue>
    </source>
</reference>
<dbReference type="EMBL" id="JANPWB010000011">
    <property type="protein sequence ID" value="KAJ1129510.1"/>
    <property type="molecule type" value="Genomic_DNA"/>
</dbReference>